<evidence type="ECO:0000313" key="6">
    <source>
        <dbReference type="Proteomes" id="UP000007110"/>
    </source>
</evidence>
<dbReference type="GO" id="GO:0005886">
    <property type="term" value="C:plasma membrane"/>
    <property type="evidence" value="ECO:0000318"/>
    <property type="project" value="GO_Central"/>
</dbReference>
<dbReference type="KEGG" id="spu:100891451"/>
<protein>
    <recommendedName>
        <fullName evidence="4">Major facilitator superfamily (MFS) profile domain-containing protein</fullName>
    </recommendedName>
</protein>
<proteinExistence type="predicted"/>
<dbReference type="InParanoid" id="A0A7M7HKU3"/>
<dbReference type="PANTHER" id="PTHR11360">
    <property type="entry name" value="MONOCARBOXYLATE TRANSPORTER"/>
    <property type="match status" value="1"/>
</dbReference>
<dbReference type="EnsemblMetazoa" id="XM_011669753">
    <property type="protein sequence ID" value="XP_011668055"/>
    <property type="gene ID" value="LOC100891451"/>
</dbReference>
<feature type="transmembrane region" description="Helical" evidence="3">
    <location>
        <begin position="108"/>
        <end position="126"/>
    </location>
</feature>
<dbReference type="SUPFAM" id="SSF103473">
    <property type="entry name" value="MFS general substrate transporter"/>
    <property type="match status" value="1"/>
</dbReference>
<evidence type="ECO:0000259" key="4">
    <source>
        <dbReference type="PROSITE" id="PS50850"/>
    </source>
</evidence>
<feature type="transmembrane region" description="Helical" evidence="3">
    <location>
        <begin position="268"/>
        <end position="288"/>
    </location>
</feature>
<feature type="transmembrane region" description="Helical" evidence="3">
    <location>
        <begin position="76"/>
        <end position="96"/>
    </location>
</feature>
<keyword evidence="6" id="KW-1185">Reference proteome</keyword>
<dbReference type="RefSeq" id="XP_011668055.2">
    <property type="nucleotide sequence ID" value="XM_011669753.2"/>
</dbReference>
<keyword evidence="3" id="KW-0472">Membrane</keyword>
<dbReference type="AlphaFoldDB" id="A0A7M7HKU3"/>
<dbReference type="Gene3D" id="1.20.1250.20">
    <property type="entry name" value="MFS general substrate transporter like domains"/>
    <property type="match status" value="1"/>
</dbReference>
<keyword evidence="3" id="KW-1133">Transmembrane helix</keyword>
<dbReference type="GeneID" id="100891451"/>
<dbReference type="GO" id="GO:0008028">
    <property type="term" value="F:monocarboxylic acid transmembrane transporter activity"/>
    <property type="evidence" value="ECO:0000318"/>
    <property type="project" value="GO_Central"/>
</dbReference>
<feature type="transmembrane region" description="Helical" evidence="3">
    <location>
        <begin position="235"/>
        <end position="256"/>
    </location>
</feature>
<dbReference type="PROSITE" id="PS50850">
    <property type="entry name" value="MFS"/>
    <property type="match status" value="1"/>
</dbReference>
<evidence type="ECO:0000256" key="3">
    <source>
        <dbReference type="SAM" id="Phobius"/>
    </source>
</evidence>
<dbReference type="InterPro" id="IPR050327">
    <property type="entry name" value="Proton-linked_MCT"/>
</dbReference>
<name>A0A7M7HKU3_STRPU</name>
<feature type="transmembrane region" description="Helical" evidence="3">
    <location>
        <begin position="367"/>
        <end position="389"/>
    </location>
</feature>
<dbReference type="InterPro" id="IPR011701">
    <property type="entry name" value="MFS"/>
</dbReference>
<feature type="transmembrane region" description="Helical" evidence="3">
    <location>
        <begin position="18"/>
        <end position="37"/>
    </location>
</feature>
<feature type="compositionally biased region" description="Polar residues" evidence="2">
    <location>
        <begin position="134"/>
        <end position="144"/>
    </location>
</feature>
<evidence type="ECO:0000256" key="1">
    <source>
        <dbReference type="ARBA" id="ARBA00004141"/>
    </source>
</evidence>
<feature type="domain" description="Major facilitator superfamily (MFS) profile" evidence="4">
    <location>
        <begin position="1"/>
        <end position="417"/>
    </location>
</feature>
<organism evidence="5 6">
    <name type="scientific">Strongylocentrotus purpuratus</name>
    <name type="common">Purple sea urchin</name>
    <dbReference type="NCBI Taxonomy" id="7668"/>
    <lineage>
        <taxon>Eukaryota</taxon>
        <taxon>Metazoa</taxon>
        <taxon>Echinodermata</taxon>
        <taxon>Eleutherozoa</taxon>
        <taxon>Echinozoa</taxon>
        <taxon>Echinoidea</taxon>
        <taxon>Euechinoidea</taxon>
        <taxon>Echinacea</taxon>
        <taxon>Camarodonta</taxon>
        <taxon>Echinidea</taxon>
        <taxon>Strongylocentrotidae</taxon>
        <taxon>Strongylocentrotus</taxon>
    </lineage>
</organism>
<sequence length="419" mass="45274">MTPPLIVALYRVRSLRRVIMILGACLISLGVILTALATNNGLVAIYLSIAGIGHCMLTLSLTLALDQLASNQNFNLLYGVGMSGFGLGMVLLPILADVLGQVYGWRGGVLILGGLMANLVPLAMTIQVEPASGQDRTTGRSANIDTFEESGPSEERFCNDRPTEEEDTTLLSLESSPGTSSYQPEHQLLDDDPSMESTAVDKILKESQEQDASSRSILDSIRDSIRRSDFYRDPIFNVMFVSTFIYGVLYCGWHAFLVPHAILRGYSIRATILMTLFASVGNFLGRLLAGALSDRLANPILLFLVAALVNAFAILCDAFIHHYYVMLVTACVSALSIAGMSVLGPLAVRKRASPANFDVAYAVNDQFFGLGTFLGGYLSGLIAGMFSSYNATFKFLAAVDILVFSLMLPVLLIKKPVNV</sequence>
<feature type="compositionally biased region" description="Basic and acidic residues" evidence="2">
    <location>
        <begin position="153"/>
        <end position="162"/>
    </location>
</feature>
<feature type="transmembrane region" description="Helical" evidence="3">
    <location>
        <begin position="300"/>
        <end position="320"/>
    </location>
</feature>
<feature type="region of interest" description="Disordered" evidence="2">
    <location>
        <begin position="132"/>
        <end position="192"/>
    </location>
</feature>
<dbReference type="PANTHER" id="PTHR11360:SF303">
    <property type="entry name" value="MAJOR FACILITATOR SUPERFAMILY (MFS) PROFILE DOMAIN-CONTAINING PROTEIN"/>
    <property type="match status" value="1"/>
</dbReference>
<evidence type="ECO:0000313" key="5">
    <source>
        <dbReference type="EnsemblMetazoa" id="XP_011668055"/>
    </source>
</evidence>
<feature type="transmembrane region" description="Helical" evidence="3">
    <location>
        <begin position="326"/>
        <end position="346"/>
    </location>
</feature>
<reference evidence="5" key="2">
    <citation type="submission" date="2021-01" db="UniProtKB">
        <authorList>
            <consortium name="EnsemblMetazoa"/>
        </authorList>
    </citation>
    <scope>IDENTIFICATION</scope>
</reference>
<feature type="transmembrane region" description="Helical" evidence="3">
    <location>
        <begin position="395"/>
        <end position="413"/>
    </location>
</feature>
<dbReference type="Proteomes" id="UP000007110">
    <property type="component" value="Unassembled WGS sequence"/>
</dbReference>
<dbReference type="OrthoDB" id="2213137at2759"/>
<dbReference type="InterPro" id="IPR036259">
    <property type="entry name" value="MFS_trans_sf"/>
</dbReference>
<dbReference type="Pfam" id="PF07690">
    <property type="entry name" value="MFS_1"/>
    <property type="match status" value="1"/>
</dbReference>
<evidence type="ECO:0000256" key="2">
    <source>
        <dbReference type="SAM" id="MobiDB-lite"/>
    </source>
</evidence>
<dbReference type="OMA" id="IGHCIIA"/>
<keyword evidence="3" id="KW-0812">Transmembrane</keyword>
<accession>A0A7M7HKU3</accession>
<feature type="transmembrane region" description="Helical" evidence="3">
    <location>
        <begin position="43"/>
        <end position="64"/>
    </location>
</feature>
<dbReference type="InterPro" id="IPR020846">
    <property type="entry name" value="MFS_dom"/>
</dbReference>
<reference evidence="6" key="1">
    <citation type="submission" date="2015-02" db="EMBL/GenBank/DDBJ databases">
        <title>Genome sequencing for Strongylocentrotus purpuratus.</title>
        <authorList>
            <person name="Murali S."/>
            <person name="Liu Y."/>
            <person name="Vee V."/>
            <person name="English A."/>
            <person name="Wang M."/>
            <person name="Skinner E."/>
            <person name="Han Y."/>
            <person name="Muzny D.M."/>
            <person name="Worley K.C."/>
            <person name="Gibbs R.A."/>
        </authorList>
    </citation>
    <scope>NUCLEOTIDE SEQUENCE</scope>
</reference>
<comment type="subcellular location">
    <subcellularLocation>
        <location evidence="1">Membrane</location>
        <topology evidence="1">Multi-pass membrane protein</topology>
    </subcellularLocation>
</comment>